<protein>
    <submittedName>
        <fullName evidence="1">Uncharacterized protein</fullName>
    </submittedName>
</protein>
<dbReference type="OrthoDB" id="2962932at2"/>
<proteinExistence type="predicted"/>
<evidence type="ECO:0000313" key="1">
    <source>
        <dbReference type="EMBL" id="GEN36605.1"/>
    </source>
</evidence>
<reference evidence="1 2" key="1">
    <citation type="submission" date="2019-07" db="EMBL/GenBank/DDBJ databases">
        <title>Whole genome shotgun sequence of Aneurinibacillus danicus NBRC 102444.</title>
        <authorList>
            <person name="Hosoyama A."/>
            <person name="Uohara A."/>
            <person name="Ohji S."/>
            <person name="Ichikawa N."/>
        </authorList>
    </citation>
    <scope>NUCLEOTIDE SEQUENCE [LARGE SCALE GENOMIC DNA]</scope>
    <source>
        <strain evidence="1 2">NBRC 102444</strain>
    </source>
</reference>
<comment type="caution">
    <text evidence="1">The sequence shown here is derived from an EMBL/GenBank/DDBJ whole genome shotgun (WGS) entry which is preliminary data.</text>
</comment>
<accession>A0A511VCI6</accession>
<name>A0A511VCI6_9BACL</name>
<gene>
    <name evidence="1" type="ORF">ADA01nite_40650</name>
</gene>
<evidence type="ECO:0000313" key="2">
    <source>
        <dbReference type="Proteomes" id="UP000321157"/>
    </source>
</evidence>
<dbReference type="Proteomes" id="UP000321157">
    <property type="component" value="Unassembled WGS sequence"/>
</dbReference>
<organism evidence="1 2">
    <name type="scientific">Aneurinibacillus danicus</name>
    <dbReference type="NCBI Taxonomy" id="267746"/>
    <lineage>
        <taxon>Bacteria</taxon>
        <taxon>Bacillati</taxon>
        <taxon>Bacillota</taxon>
        <taxon>Bacilli</taxon>
        <taxon>Bacillales</taxon>
        <taxon>Paenibacillaceae</taxon>
        <taxon>Aneurinibacillus group</taxon>
        <taxon>Aneurinibacillus</taxon>
    </lineage>
</organism>
<sequence length="265" mass="30741">MSITLLQIETMSAAEKLGEAFLAHGFLVKVQGDRLIFSPGNGLEDMNVVRKILERAGVPALYNGWEIQILVPHIPNHLALSIMKKPKRRANYYIPYGYHGWRGFTKRNHGLRFNTLNFDPGIALLLKAMSEAGILVTGGCDGHEQKAPRIYFASRWAMAWFEILRERFMQRLDLHYKWEVDILTSGSPSLYALKAEDEGWELKKIQHDTVQMALILHKHAVSLRQVRRDTFKFKSMYLDAKNLENNYHALYSWMKEILKQRLEKL</sequence>
<dbReference type="EMBL" id="BJXX01000204">
    <property type="protein sequence ID" value="GEN36605.1"/>
    <property type="molecule type" value="Genomic_DNA"/>
</dbReference>
<dbReference type="RefSeq" id="WP_146812243.1">
    <property type="nucleotide sequence ID" value="NZ_BJXX01000204.1"/>
</dbReference>
<dbReference type="AlphaFoldDB" id="A0A511VCI6"/>
<keyword evidence="2" id="KW-1185">Reference proteome</keyword>